<feature type="domain" description="Response regulatory" evidence="3">
    <location>
        <begin position="9"/>
        <end position="119"/>
    </location>
</feature>
<proteinExistence type="predicted"/>
<dbReference type="PANTHER" id="PTHR44591">
    <property type="entry name" value="STRESS RESPONSE REGULATOR PROTEIN 1"/>
    <property type="match status" value="1"/>
</dbReference>
<dbReference type="Proteomes" id="UP001305421">
    <property type="component" value="Chromosome"/>
</dbReference>
<evidence type="ECO:0000256" key="1">
    <source>
        <dbReference type="ARBA" id="ARBA00022553"/>
    </source>
</evidence>
<reference evidence="4 5" key="1">
    <citation type="submission" date="2022-12" db="EMBL/GenBank/DDBJ databases">
        <title>Two new species, Stenotrophomonas aracearum and Stenotrophomonas oahuensis, isolated from Anthurium (Araceae family) in Hawaii.</title>
        <authorList>
            <person name="Chunag S.C."/>
            <person name="Dobhal S."/>
            <person name="Alvarez A."/>
            <person name="Arif M."/>
        </authorList>
    </citation>
    <scope>NUCLEOTIDE SEQUENCE [LARGE SCALE GENOMIC DNA]</scope>
    <source>
        <strain evidence="4 5">A5588</strain>
    </source>
</reference>
<dbReference type="SUPFAM" id="SSF52172">
    <property type="entry name" value="CheY-like"/>
    <property type="match status" value="1"/>
</dbReference>
<dbReference type="PANTHER" id="PTHR44591:SF24">
    <property type="entry name" value="PROTEIN-GLUTAMATE METHYLESTERASE_PROTEIN-GLUTAMINE GLUTAMINASE 1"/>
    <property type="match status" value="1"/>
</dbReference>
<protein>
    <submittedName>
        <fullName evidence="4">Response regulator</fullName>
    </submittedName>
</protein>
<dbReference type="EMBL" id="CP115543">
    <property type="protein sequence ID" value="WNH49591.1"/>
    <property type="molecule type" value="Genomic_DNA"/>
</dbReference>
<dbReference type="RefSeq" id="WP_311183939.1">
    <property type="nucleotide sequence ID" value="NZ_CP115543.1"/>
</dbReference>
<feature type="modified residue" description="4-aspartylphosphate" evidence="2">
    <location>
        <position position="59"/>
    </location>
</feature>
<gene>
    <name evidence="4" type="ORF">PDM28_04545</name>
</gene>
<accession>A0ABY9YG47</accession>
<sequence length="122" mass="13411">MLLPNKKLHVFLVEDEPTLMDVVEQTITQLGHSVTERAERLEDALSKAAAGGFDVAVLDVNLNGQDSFPVADALIARGIPFVFTTGFGANNLPERFQGGYLLEKPFRLRDIGQMLDRLAQSL</sequence>
<dbReference type="Gene3D" id="3.40.50.2300">
    <property type="match status" value="1"/>
</dbReference>
<dbReference type="InterPro" id="IPR001789">
    <property type="entry name" value="Sig_transdc_resp-reg_receiver"/>
</dbReference>
<dbReference type="Pfam" id="PF00072">
    <property type="entry name" value="Response_reg"/>
    <property type="match status" value="1"/>
</dbReference>
<keyword evidence="1 2" id="KW-0597">Phosphoprotein</keyword>
<dbReference type="InterPro" id="IPR011006">
    <property type="entry name" value="CheY-like_superfamily"/>
</dbReference>
<evidence type="ECO:0000259" key="3">
    <source>
        <dbReference type="PROSITE" id="PS50110"/>
    </source>
</evidence>
<keyword evidence="5" id="KW-1185">Reference proteome</keyword>
<dbReference type="SMART" id="SM00448">
    <property type="entry name" value="REC"/>
    <property type="match status" value="1"/>
</dbReference>
<organism evidence="4 5">
    <name type="scientific">Stenotrophomonas aracearum</name>
    <dbReference type="NCBI Taxonomy" id="3003272"/>
    <lineage>
        <taxon>Bacteria</taxon>
        <taxon>Pseudomonadati</taxon>
        <taxon>Pseudomonadota</taxon>
        <taxon>Gammaproteobacteria</taxon>
        <taxon>Lysobacterales</taxon>
        <taxon>Lysobacteraceae</taxon>
        <taxon>Stenotrophomonas</taxon>
    </lineage>
</organism>
<name>A0ABY9YG47_9GAMM</name>
<evidence type="ECO:0000256" key="2">
    <source>
        <dbReference type="PROSITE-ProRule" id="PRU00169"/>
    </source>
</evidence>
<dbReference type="PROSITE" id="PS50110">
    <property type="entry name" value="RESPONSE_REGULATORY"/>
    <property type="match status" value="1"/>
</dbReference>
<evidence type="ECO:0000313" key="4">
    <source>
        <dbReference type="EMBL" id="WNH49591.1"/>
    </source>
</evidence>
<evidence type="ECO:0000313" key="5">
    <source>
        <dbReference type="Proteomes" id="UP001305421"/>
    </source>
</evidence>
<dbReference type="InterPro" id="IPR050595">
    <property type="entry name" value="Bact_response_regulator"/>
</dbReference>